<dbReference type="InterPro" id="IPR036412">
    <property type="entry name" value="HAD-like_sf"/>
</dbReference>
<dbReference type="Pfam" id="PF00690">
    <property type="entry name" value="Cation_ATPase_N"/>
    <property type="match status" value="1"/>
</dbReference>
<dbReference type="FunFam" id="3.40.50.1000:FF:000028">
    <property type="entry name" value="Calcium-transporting P-type ATPase, putative"/>
    <property type="match status" value="1"/>
</dbReference>
<dbReference type="InterPro" id="IPR006068">
    <property type="entry name" value="ATPase_P-typ_cation-transptr_C"/>
</dbReference>
<feature type="transmembrane region" description="Helical" evidence="11">
    <location>
        <begin position="255"/>
        <end position="273"/>
    </location>
</feature>
<dbReference type="InterPro" id="IPR050510">
    <property type="entry name" value="Cation_transp_ATPase_P-type"/>
</dbReference>
<dbReference type="SFLD" id="SFLDG00002">
    <property type="entry name" value="C1.7:_P-type_atpase_like"/>
    <property type="match status" value="1"/>
</dbReference>
<evidence type="ECO:0000256" key="8">
    <source>
        <dbReference type="ARBA" id="ARBA00022967"/>
    </source>
</evidence>
<dbReference type="Gene3D" id="1.20.1110.10">
    <property type="entry name" value="Calcium-transporting ATPase, transmembrane domain"/>
    <property type="match status" value="1"/>
</dbReference>
<dbReference type="GO" id="GO:0036376">
    <property type="term" value="P:sodium ion export across plasma membrane"/>
    <property type="evidence" value="ECO:0007669"/>
    <property type="project" value="TreeGrafter"/>
</dbReference>
<dbReference type="InterPro" id="IPR059000">
    <property type="entry name" value="ATPase_P-type_domA"/>
</dbReference>
<dbReference type="KEGG" id="aagg:ETAA8_17440"/>
<gene>
    <name evidence="13" type="primary">yloB</name>
    <name evidence="13" type="ORF">ETAA8_17440</name>
</gene>
<feature type="transmembrane region" description="Helical" evidence="11">
    <location>
        <begin position="285"/>
        <end position="309"/>
    </location>
</feature>
<dbReference type="NCBIfam" id="TIGR01494">
    <property type="entry name" value="ATPase_P-type"/>
    <property type="match status" value="2"/>
</dbReference>
<accession>A0A517Y8X4</accession>
<dbReference type="GO" id="GO:0016887">
    <property type="term" value="F:ATP hydrolysis activity"/>
    <property type="evidence" value="ECO:0007669"/>
    <property type="project" value="InterPro"/>
</dbReference>
<feature type="transmembrane region" description="Helical" evidence="11">
    <location>
        <begin position="91"/>
        <end position="107"/>
    </location>
</feature>
<keyword evidence="10 11" id="KW-0472">Membrane</keyword>
<evidence type="ECO:0000256" key="9">
    <source>
        <dbReference type="ARBA" id="ARBA00022989"/>
    </source>
</evidence>
<keyword evidence="8" id="KW-1278">Translocase</keyword>
<dbReference type="SFLD" id="SFLDF00027">
    <property type="entry name" value="p-type_atpase"/>
    <property type="match status" value="1"/>
</dbReference>
<evidence type="ECO:0000256" key="2">
    <source>
        <dbReference type="ARBA" id="ARBA00005675"/>
    </source>
</evidence>
<comment type="similarity">
    <text evidence="2">Belongs to the cation transport ATPase (P-type) (TC 3.A.3) family. Type IIA subfamily.</text>
</comment>
<dbReference type="SFLD" id="SFLDS00003">
    <property type="entry name" value="Haloacid_Dehalogenase"/>
    <property type="match status" value="1"/>
</dbReference>
<evidence type="ECO:0000256" key="3">
    <source>
        <dbReference type="ARBA" id="ARBA00022553"/>
    </source>
</evidence>
<dbReference type="InterPro" id="IPR023214">
    <property type="entry name" value="HAD_sf"/>
</dbReference>
<dbReference type="EMBL" id="CP036274">
    <property type="protein sequence ID" value="QDU26663.1"/>
    <property type="molecule type" value="Genomic_DNA"/>
</dbReference>
<evidence type="ECO:0000256" key="11">
    <source>
        <dbReference type="SAM" id="Phobius"/>
    </source>
</evidence>
<feature type="transmembrane region" description="Helical" evidence="11">
    <location>
        <begin position="782"/>
        <end position="808"/>
    </location>
</feature>
<evidence type="ECO:0000256" key="4">
    <source>
        <dbReference type="ARBA" id="ARBA00022692"/>
    </source>
</evidence>
<dbReference type="InterPro" id="IPR044492">
    <property type="entry name" value="P_typ_ATPase_HD_dom"/>
</dbReference>
<keyword evidence="7" id="KW-0460">Magnesium</keyword>
<dbReference type="FunFam" id="2.70.150.10:FF:000160">
    <property type="entry name" value="Sarcoplasmic/endoplasmic reticulum calcium ATPase 1"/>
    <property type="match status" value="1"/>
</dbReference>
<organism evidence="13 14">
    <name type="scientific">Anatilimnocola aggregata</name>
    <dbReference type="NCBI Taxonomy" id="2528021"/>
    <lineage>
        <taxon>Bacteria</taxon>
        <taxon>Pseudomonadati</taxon>
        <taxon>Planctomycetota</taxon>
        <taxon>Planctomycetia</taxon>
        <taxon>Pirellulales</taxon>
        <taxon>Pirellulaceae</taxon>
        <taxon>Anatilimnocola</taxon>
    </lineage>
</organism>
<dbReference type="AlphaFoldDB" id="A0A517Y8X4"/>
<reference evidence="13 14" key="1">
    <citation type="submission" date="2019-02" db="EMBL/GenBank/DDBJ databases">
        <title>Deep-cultivation of Planctomycetes and their phenomic and genomic characterization uncovers novel biology.</title>
        <authorList>
            <person name="Wiegand S."/>
            <person name="Jogler M."/>
            <person name="Boedeker C."/>
            <person name="Pinto D."/>
            <person name="Vollmers J."/>
            <person name="Rivas-Marin E."/>
            <person name="Kohn T."/>
            <person name="Peeters S.H."/>
            <person name="Heuer A."/>
            <person name="Rast P."/>
            <person name="Oberbeckmann S."/>
            <person name="Bunk B."/>
            <person name="Jeske O."/>
            <person name="Meyerdierks A."/>
            <person name="Storesund J.E."/>
            <person name="Kallscheuer N."/>
            <person name="Luecker S."/>
            <person name="Lage O.M."/>
            <person name="Pohl T."/>
            <person name="Merkel B.J."/>
            <person name="Hornburger P."/>
            <person name="Mueller R.-W."/>
            <person name="Bruemmer F."/>
            <person name="Labrenz M."/>
            <person name="Spormann A.M."/>
            <person name="Op den Camp H."/>
            <person name="Overmann J."/>
            <person name="Amann R."/>
            <person name="Jetten M.S.M."/>
            <person name="Mascher T."/>
            <person name="Medema M.H."/>
            <person name="Devos D.P."/>
            <person name="Kaster A.-K."/>
            <person name="Ovreas L."/>
            <person name="Rohde M."/>
            <person name="Galperin M.Y."/>
            <person name="Jogler C."/>
        </authorList>
    </citation>
    <scope>NUCLEOTIDE SEQUENCE [LARGE SCALE GENOMIC DNA]</scope>
    <source>
        <strain evidence="13 14">ETA_A8</strain>
    </source>
</reference>
<feature type="domain" description="Cation-transporting P-type ATPase N-terminal" evidence="12">
    <location>
        <begin position="13"/>
        <end position="87"/>
    </location>
</feature>
<dbReference type="InterPro" id="IPR008250">
    <property type="entry name" value="ATPase_P-typ_transduc_dom_A_sf"/>
</dbReference>
<evidence type="ECO:0000256" key="5">
    <source>
        <dbReference type="ARBA" id="ARBA00022741"/>
    </source>
</evidence>
<dbReference type="SUPFAM" id="SSF81665">
    <property type="entry name" value="Calcium ATPase, transmembrane domain M"/>
    <property type="match status" value="1"/>
</dbReference>
<dbReference type="InterPro" id="IPR023298">
    <property type="entry name" value="ATPase_P-typ_TM_dom_sf"/>
</dbReference>
<dbReference type="GO" id="GO:0005524">
    <property type="term" value="F:ATP binding"/>
    <property type="evidence" value="ECO:0007669"/>
    <property type="project" value="UniProtKB-KW"/>
</dbReference>
<keyword evidence="4 11" id="KW-0812">Transmembrane</keyword>
<dbReference type="SUPFAM" id="SSF81660">
    <property type="entry name" value="Metal cation-transporting ATPase, ATP-binding domain N"/>
    <property type="match status" value="1"/>
</dbReference>
<keyword evidence="9 11" id="KW-1133">Transmembrane helix</keyword>
<feature type="transmembrane region" description="Helical" evidence="11">
    <location>
        <begin position="709"/>
        <end position="730"/>
    </location>
</feature>
<dbReference type="PRINTS" id="PR00119">
    <property type="entry name" value="CATATPASE"/>
</dbReference>
<dbReference type="GO" id="GO:0012505">
    <property type="term" value="C:endomembrane system"/>
    <property type="evidence" value="ECO:0007669"/>
    <property type="project" value="UniProtKB-SubCell"/>
</dbReference>
<evidence type="ECO:0000259" key="12">
    <source>
        <dbReference type="SMART" id="SM00831"/>
    </source>
</evidence>
<feature type="transmembrane region" description="Helical" evidence="11">
    <location>
        <begin position="67"/>
        <end position="85"/>
    </location>
</feature>
<dbReference type="GO" id="GO:1902600">
    <property type="term" value="P:proton transmembrane transport"/>
    <property type="evidence" value="ECO:0007669"/>
    <property type="project" value="TreeGrafter"/>
</dbReference>
<dbReference type="PANTHER" id="PTHR43294">
    <property type="entry name" value="SODIUM/POTASSIUM-TRANSPORTING ATPASE SUBUNIT ALPHA"/>
    <property type="match status" value="1"/>
</dbReference>
<dbReference type="SMART" id="SM00831">
    <property type="entry name" value="Cation_ATPase_N"/>
    <property type="match status" value="1"/>
</dbReference>
<dbReference type="Gene3D" id="2.70.150.10">
    <property type="entry name" value="Calcium-transporting ATPase, cytoplasmic transduction domain A"/>
    <property type="match status" value="1"/>
</dbReference>
<dbReference type="InterPro" id="IPR023299">
    <property type="entry name" value="ATPase_P-typ_cyto_dom_N"/>
</dbReference>
<dbReference type="Pfam" id="PF13246">
    <property type="entry name" value="Cation_ATPase"/>
    <property type="match status" value="1"/>
</dbReference>
<dbReference type="SUPFAM" id="SSF81653">
    <property type="entry name" value="Calcium ATPase, transduction domain A"/>
    <property type="match status" value="1"/>
</dbReference>
<keyword evidence="5" id="KW-0547">Nucleotide-binding</keyword>
<evidence type="ECO:0000313" key="14">
    <source>
        <dbReference type="Proteomes" id="UP000315017"/>
    </source>
</evidence>
<protein>
    <submittedName>
        <fullName evidence="13">Calcium-transporting ATPase</fullName>
    </submittedName>
</protein>
<evidence type="ECO:0000256" key="1">
    <source>
        <dbReference type="ARBA" id="ARBA00004127"/>
    </source>
</evidence>
<keyword evidence="14" id="KW-1185">Reference proteome</keyword>
<dbReference type="GO" id="GO:1990573">
    <property type="term" value="P:potassium ion import across plasma membrane"/>
    <property type="evidence" value="ECO:0007669"/>
    <property type="project" value="TreeGrafter"/>
</dbReference>
<proteinExistence type="inferred from homology"/>
<dbReference type="SUPFAM" id="SSF56784">
    <property type="entry name" value="HAD-like"/>
    <property type="match status" value="1"/>
</dbReference>
<dbReference type="PROSITE" id="PS00154">
    <property type="entry name" value="ATPASE_E1_E2"/>
    <property type="match status" value="1"/>
</dbReference>
<evidence type="ECO:0000256" key="10">
    <source>
        <dbReference type="ARBA" id="ARBA00023136"/>
    </source>
</evidence>
<dbReference type="Pfam" id="PF00122">
    <property type="entry name" value="E1-E2_ATPase"/>
    <property type="match status" value="1"/>
</dbReference>
<evidence type="ECO:0000256" key="6">
    <source>
        <dbReference type="ARBA" id="ARBA00022840"/>
    </source>
</evidence>
<dbReference type="Gene3D" id="3.40.1110.10">
    <property type="entry name" value="Calcium-transporting ATPase, cytoplasmic domain N"/>
    <property type="match status" value="1"/>
</dbReference>
<feature type="transmembrane region" description="Helical" evidence="11">
    <location>
        <begin position="886"/>
        <end position="909"/>
    </location>
</feature>
<evidence type="ECO:0000313" key="13">
    <source>
        <dbReference type="EMBL" id="QDU26663.1"/>
    </source>
</evidence>
<sequence length="921" mass="99367">MTTAEMNSESASQPHAISAKDALRAHGMSREHGHNSTSIAAVRAEHGWNELQEGPPYPWWKRLLGQFQDVVILMLFCAAIISGALNEWSDSLAIIAIVILNGLIGFFQEERAQQALAALRKISRPQAKVIRDGALTTVPAMELVPGDVIEIEAGDDIPADARLLTAFNLGVQEAALTGESVPTAKDSEAILAADASLGDRRNMVYLGTIVACGKGRALVTAIGMRTELGRIAGFLKQVEPEPTPLQLRLAELGKTLVALCLGIVFVVFLLQWFRQGKFLEAFLTSVGLAVAAVPEGLPAVVTVALALGLQRMVRRNALVRKLPSVETLGSVTVICSDKTGTLTRNEMTVQEIVTGDGGFHVTGSGYAPRGNFLRHSSDTSSDADTLLAPAKEIALRRVLLIGGWCNNARLQPPESAEQSWSVVGDPTEGALIVVFAKAGLGGELSTPRVIHEIPFDSTRKHMTMFLDSREEGTVIFAKGAPEVLLALCQQEWVGARAVPLTPERREFWSQANAELASQALRVLAMASRPAQSGEPHSDLESDLIFAGLVGMIDPPRDEARAAIATCRAAGIRPVMITGDHPATAFAIARSLQLTSDESAVIAGPQLETMSDDELRERVLHTAVYARATAEHKIRIVKAWQSRGDIVAMTGDGVNDAPAVQAANIGIAMGIAGTDVTKAAADMVLTDDNFASIVSAVEEGRGIYDNIRKVLQYLLACNFGELLLMFFASLFGWPSPLLTIQLLWINLVTDGIPALALTLEPTETDVMQRPPRPANEPILSRHLGLAIIAQGFLVGSTSLIAFAISRYYFGDSLEQARAVTFCVLVYNELLRSLSARSDIKTVFELGWFGNPWLLVTVVICVLLQAAVALTPGVRGWFEMPPHDTRHWVMIAVLALVPITLVELTKIALAFKHGRNRKVRLKE</sequence>
<dbReference type="Pfam" id="PF00689">
    <property type="entry name" value="Cation_ATPase_C"/>
    <property type="match status" value="1"/>
</dbReference>
<dbReference type="GO" id="GO:0005391">
    <property type="term" value="F:P-type sodium:potassium-exchanging transporter activity"/>
    <property type="evidence" value="ECO:0007669"/>
    <property type="project" value="TreeGrafter"/>
</dbReference>
<name>A0A517Y8X4_9BACT</name>
<comment type="subcellular location">
    <subcellularLocation>
        <location evidence="1">Endomembrane system</location>
        <topology evidence="1">Multi-pass membrane protein</topology>
    </subcellularLocation>
</comment>
<evidence type="ECO:0000256" key="7">
    <source>
        <dbReference type="ARBA" id="ARBA00022842"/>
    </source>
</evidence>
<dbReference type="GO" id="GO:0005886">
    <property type="term" value="C:plasma membrane"/>
    <property type="evidence" value="ECO:0007669"/>
    <property type="project" value="TreeGrafter"/>
</dbReference>
<dbReference type="PRINTS" id="PR00120">
    <property type="entry name" value="HATPASE"/>
</dbReference>
<dbReference type="GO" id="GO:0006883">
    <property type="term" value="P:intracellular sodium ion homeostasis"/>
    <property type="evidence" value="ECO:0007669"/>
    <property type="project" value="TreeGrafter"/>
</dbReference>
<dbReference type="Proteomes" id="UP000315017">
    <property type="component" value="Chromosome"/>
</dbReference>
<keyword evidence="6" id="KW-0067">ATP-binding</keyword>
<keyword evidence="3" id="KW-0597">Phosphoprotein</keyword>
<dbReference type="FunFam" id="3.40.50.1000:FF:000001">
    <property type="entry name" value="Phospholipid-transporting ATPase IC"/>
    <property type="match status" value="1"/>
</dbReference>
<dbReference type="Gene3D" id="3.40.50.1000">
    <property type="entry name" value="HAD superfamily/HAD-like"/>
    <property type="match status" value="1"/>
</dbReference>
<feature type="transmembrane region" description="Helical" evidence="11">
    <location>
        <begin position="844"/>
        <end position="866"/>
    </location>
</feature>
<dbReference type="GO" id="GO:0030007">
    <property type="term" value="P:intracellular potassium ion homeostasis"/>
    <property type="evidence" value="ECO:0007669"/>
    <property type="project" value="TreeGrafter"/>
</dbReference>
<dbReference type="InterPro" id="IPR004014">
    <property type="entry name" value="ATPase_P-typ_cation-transptr_N"/>
</dbReference>
<dbReference type="InterPro" id="IPR001757">
    <property type="entry name" value="P_typ_ATPase"/>
</dbReference>
<dbReference type="InterPro" id="IPR018303">
    <property type="entry name" value="ATPase_P-typ_P_site"/>
</dbReference>
<dbReference type="PANTHER" id="PTHR43294:SF20">
    <property type="entry name" value="P-TYPE ATPASE"/>
    <property type="match status" value="1"/>
</dbReference>